<dbReference type="Proteomes" id="UP000198243">
    <property type="component" value="Chromosome I"/>
</dbReference>
<accession>A0A1C4Y112</accession>
<evidence type="ECO:0000313" key="5">
    <source>
        <dbReference type="Proteomes" id="UP000198243"/>
    </source>
</evidence>
<dbReference type="NCBIfam" id="NF033610">
    <property type="entry name" value="SLATT_3"/>
    <property type="match status" value="1"/>
</dbReference>
<dbReference type="Pfam" id="PF18184">
    <property type="entry name" value="SLATT_3"/>
    <property type="match status" value="1"/>
</dbReference>
<feature type="domain" description="SMODS and SLOG-associating 2TM effector" evidence="3">
    <location>
        <begin position="8"/>
        <end position="161"/>
    </location>
</feature>
<dbReference type="InterPro" id="IPR040884">
    <property type="entry name" value="SLATT_1"/>
</dbReference>
<dbReference type="RefSeq" id="WP_157743314.1">
    <property type="nucleotide sequence ID" value="NZ_LT607412.1"/>
</dbReference>
<dbReference type="NCBIfam" id="NF033634">
    <property type="entry name" value="SLATT_1"/>
    <property type="match status" value="1"/>
</dbReference>
<evidence type="ECO:0008006" key="6">
    <source>
        <dbReference type="Google" id="ProtNLM"/>
    </source>
</evidence>
<dbReference type="Pfam" id="PF18181">
    <property type="entry name" value="SLATT_1"/>
    <property type="match status" value="1"/>
</dbReference>
<keyword evidence="5" id="KW-1185">Reference proteome</keyword>
<name>A0A1C4Y112_9ACTN</name>
<gene>
    <name evidence="4" type="ORF">GA0070607_6077</name>
</gene>
<feature type="transmembrane region" description="Helical" evidence="1">
    <location>
        <begin position="217"/>
        <end position="234"/>
    </location>
</feature>
<keyword evidence="1" id="KW-0812">Transmembrane</keyword>
<keyword evidence="1" id="KW-0472">Membrane</keyword>
<proteinExistence type="predicted"/>
<dbReference type="AlphaFoldDB" id="A0A1C4Y112"/>
<evidence type="ECO:0000259" key="3">
    <source>
        <dbReference type="Pfam" id="PF18184"/>
    </source>
</evidence>
<feature type="transmembrane region" description="Helical" evidence="1">
    <location>
        <begin position="192"/>
        <end position="211"/>
    </location>
</feature>
<evidence type="ECO:0000259" key="2">
    <source>
        <dbReference type="Pfam" id="PF18181"/>
    </source>
</evidence>
<sequence length="290" mass="31654">MLEAEDFPPFQRAVSRESQVGKKVFLRLSELRLLLLLLAAATGAVSWNINRLALGALVAACCFATASAVEVFLLTNRPNQRWYSGRALSESVKSLSWRYAVAADPFPRSRGERECAEDFTSRLLAMADDMVSAGLAAPAATGQQITGQMRALRLSSFQVRRVSYVNGRLEGQRVWYANQCSWHRARAKSWSVALLVLEIAGVVLAVLRVAGLTTVDLLGIAAAAIAAGVAYMQTRQYDSTAIAYALASQELAAIGSIAVQANSESKFSRLVNDAETAISREHTMWRARRR</sequence>
<feature type="domain" description="SMODS and SLOG-associating 2TM effector" evidence="2">
    <location>
        <begin position="164"/>
        <end position="285"/>
    </location>
</feature>
<evidence type="ECO:0000256" key="1">
    <source>
        <dbReference type="SAM" id="Phobius"/>
    </source>
</evidence>
<reference evidence="5" key="1">
    <citation type="submission" date="2016-06" db="EMBL/GenBank/DDBJ databases">
        <authorList>
            <person name="Varghese N."/>
            <person name="Submissions Spin"/>
        </authorList>
    </citation>
    <scope>NUCLEOTIDE SEQUENCE [LARGE SCALE GENOMIC DNA]</scope>
    <source>
        <strain evidence="5">DSM 44875</strain>
    </source>
</reference>
<dbReference type="InterPro" id="IPR041116">
    <property type="entry name" value="SLATT_3"/>
</dbReference>
<organism evidence="4 5">
    <name type="scientific">Micromonospora coriariae</name>
    <dbReference type="NCBI Taxonomy" id="285665"/>
    <lineage>
        <taxon>Bacteria</taxon>
        <taxon>Bacillati</taxon>
        <taxon>Actinomycetota</taxon>
        <taxon>Actinomycetes</taxon>
        <taxon>Micromonosporales</taxon>
        <taxon>Micromonosporaceae</taxon>
        <taxon>Micromonospora</taxon>
    </lineage>
</organism>
<feature type="transmembrane region" description="Helical" evidence="1">
    <location>
        <begin position="55"/>
        <end position="74"/>
    </location>
</feature>
<protein>
    <recommendedName>
        <fullName evidence="6">SMODS and SLOG-associating 2TM effector domain-containing protein</fullName>
    </recommendedName>
</protein>
<keyword evidence="1" id="KW-1133">Transmembrane helix</keyword>
<dbReference type="OrthoDB" id="9806639at2"/>
<dbReference type="EMBL" id="LT607412">
    <property type="protein sequence ID" value="SCF14404.1"/>
    <property type="molecule type" value="Genomic_DNA"/>
</dbReference>
<evidence type="ECO:0000313" key="4">
    <source>
        <dbReference type="EMBL" id="SCF14404.1"/>
    </source>
</evidence>